<evidence type="ECO:0000256" key="9">
    <source>
        <dbReference type="ARBA" id="ARBA00022842"/>
    </source>
</evidence>
<dbReference type="InterPro" id="IPR003442">
    <property type="entry name" value="T6A_TsaE"/>
</dbReference>
<evidence type="ECO:0000256" key="4">
    <source>
        <dbReference type="ARBA" id="ARBA00022490"/>
    </source>
</evidence>
<keyword evidence="13" id="KW-1185">Reference proteome</keyword>
<dbReference type="InterPro" id="IPR027417">
    <property type="entry name" value="P-loop_NTPase"/>
</dbReference>
<dbReference type="PANTHER" id="PTHR33540:SF2">
    <property type="entry name" value="TRNA THREONYLCARBAMOYLADENOSINE BIOSYNTHESIS PROTEIN TSAE"/>
    <property type="match status" value="1"/>
</dbReference>
<keyword evidence="4" id="KW-0963">Cytoplasm</keyword>
<dbReference type="GO" id="GO:0046872">
    <property type="term" value="F:metal ion binding"/>
    <property type="evidence" value="ECO:0007669"/>
    <property type="project" value="UniProtKB-KW"/>
</dbReference>
<sequence>MTLELRSASIADTHAVAAAIASLSRPGDIIVLAGEMGAGKTAFAQGFGRALGVTDPITSPTFTLVHSYDIETGPRAGKLTLHHADLYRLERTAEVADLALVELAEFSGIVLVEWGDVVDNTFGDHLVVYLEQDLDDDDDDDAALLSLDGRRRIEVAGVGPTWAGRWDRLTDHLEPYRC</sequence>
<proteinExistence type="inferred from homology"/>
<evidence type="ECO:0000313" key="12">
    <source>
        <dbReference type="EMBL" id="BAN01207.1"/>
    </source>
</evidence>
<comment type="similarity">
    <text evidence="2">Belongs to the TsaE family.</text>
</comment>
<reference evidence="12 13" key="1">
    <citation type="journal article" date="2013" name="Int. J. Syst. Evol. Microbiol.">
        <title>Ilumatobacter nonamiense sp. nov. and Ilumatobacter coccineum sp. nov., isolated from seashore sand.</title>
        <authorList>
            <person name="Matsumoto A."/>
            <person name="Kasai H."/>
            <person name="Matsuo Y."/>
            <person name="Shizuri Y."/>
            <person name="Ichikawa N."/>
            <person name="Fujita N."/>
            <person name="Omura S."/>
            <person name="Takahashi Y."/>
        </authorList>
    </citation>
    <scope>NUCLEOTIDE SEQUENCE [LARGE SCALE GENOMIC DNA]</scope>
    <source>
        <strain evidence="13">NBRC 103263 / KCTC 29153 / YM16-304</strain>
    </source>
</reference>
<comment type="function">
    <text evidence="10">Required for the formation of a threonylcarbamoyl group on adenosine at position 37 (t(6)A37) in tRNAs that read codons beginning with adenine. Is involved in the transfer of the threonylcarbamoyl moiety of threonylcarbamoyl-AMP (TC-AMP) to the N6 group of A37, together with TsaD and TsaB. TsaE seems to play an indirect role in the t(6)A biosynthesis pathway, possibly in regulating the core enzymatic function of TsaD.</text>
</comment>
<dbReference type="GO" id="GO:0005737">
    <property type="term" value="C:cytoplasm"/>
    <property type="evidence" value="ECO:0007669"/>
    <property type="project" value="UniProtKB-SubCell"/>
</dbReference>
<dbReference type="Pfam" id="PF02367">
    <property type="entry name" value="TsaE"/>
    <property type="match status" value="1"/>
</dbReference>
<keyword evidence="5" id="KW-0819">tRNA processing</keyword>
<comment type="subcellular location">
    <subcellularLocation>
        <location evidence="1">Cytoplasm</location>
    </subcellularLocation>
</comment>
<accession>A0A6C7E292</accession>
<evidence type="ECO:0000256" key="2">
    <source>
        <dbReference type="ARBA" id="ARBA00007599"/>
    </source>
</evidence>
<evidence type="ECO:0000256" key="7">
    <source>
        <dbReference type="ARBA" id="ARBA00022741"/>
    </source>
</evidence>
<keyword evidence="9" id="KW-0460">Magnesium</keyword>
<dbReference type="NCBIfam" id="TIGR00150">
    <property type="entry name" value="T6A_YjeE"/>
    <property type="match status" value="1"/>
</dbReference>
<gene>
    <name evidence="12" type="ORF">YM304_08930</name>
</gene>
<dbReference type="SUPFAM" id="SSF52540">
    <property type="entry name" value="P-loop containing nucleoside triphosphate hydrolases"/>
    <property type="match status" value="1"/>
</dbReference>
<dbReference type="GO" id="GO:0002949">
    <property type="term" value="P:tRNA threonylcarbamoyladenosine modification"/>
    <property type="evidence" value="ECO:0007669"/>
    <property type="project" value="InterPro"/>
</dbReference>
<evidence type="ECO:0000256" key="5">
    <source>
        <dbReference type="ARBA" id="ARBA00022694"/>
    </source>
</evidence>
<evidence type="ECO:0000256" key="6">
    <source>
        <dbReference type="ARBA" id="ARBA00022723"/>
    </source>
</evidence>
<dbReference type="AlphaFoldDB" id="A0A6C7E292"/>
<dbReference type="GO" id="GO:0005524">
    <property type="term" value="F:ATP binding"/>
    <property type="evidence" value="ECO:0007669"/>
    <property type="project" value="UniProtKB-KW"/>
</dbReference>
<evidence type="ECO:0000256" key="10">
    <source>
        <dbReference type="ARBA" id="ARBA00024908"/>
    </source>
</evidence>
<name>A0A6C7E292_ILUCY</name>
<dbReference type="EMBL" id="AP012057">
    <property type="protein sequence ID" value="BAN01207.1"/>
    <property type="molecule type" value="Genomic_DNA"/>
</dbReference>
<protein>
    <recommendedName>
        <fullName evidence="3">tRNA threonylcarbamoyladenosine biosynthesis protein TsaE</fullName>
    </recommendedName>
    <alternativeName>
        <fullName evidence="11">t(6)A37 threonylcarbamoyladenosine biosynthesis protein TsaE</fullName>
    </alternativeName>
</protein>
<dbReference type="PANTHER" id="PTHR33540">
    <property type="entry name" value="TRNA THREONYLCARBAMOYLADENOSINE BIOSYNTHESIS PROTEIN TSAE"/>
    <property type="match status" value="1"/>
</dbReference>
<dbReference type="RefSeq" id="WP_015440454.1">
    <property type="nucleotide sequence ID" value="NC_020520.1"/>
</dbReference>
<evidence type="ECO:0000256" key="8">
    <source>
        <dbReference type="ARBA" id="ARBA00022840"/>
    </source>
</evidence>
<evidence type="ECO:0000313" key="13">
    <source>
        <dbReference type="Proteomes" id="UP000011863"/>
    </source>
</evidence>
<dbReference type="KEGG" id="aym:YM304_08930"/>
<keyword evidence="6" id="KW-0479">Metal-binding</keyword>
<evidence type="ECO:0000256" key="11">
    <source>
        <dbReference type="ARBA" id="ARBA00032441"/>
    </source>
</evidence>
<dbReference type="OrthoDB" id="9800307at2"/>
<evidence type="ECO:0000256" key="1">
    <source>
        <dbReference type="ARBA" id="ARBA00004496"/>
    </source>
</evidence>
<keyword evidence="8 12" id="KW-0067">ATP-binding</keyword>
<organism evidence="12 13">
    <name type="scientific">Ilumatobacter coccineus (strain NBRC 103263 / KCTC 29153 / YM16-304)</name>
    <dbReference type="NCBI Taxonomy" id="1313172"/>
    <lineage>
        <taxon>Bacteria</taxon>
        <taxon>Bacillati</taxon>
        <taxon>Actinomycetota</taxon>
        <taxon>Acidimicrobiia</taxon>
        <taxon>Acidimicrobiales</taxon>
        <taxon>Ilumatobacteraceae</taxon>
        <taxon>Ilumatobacter</taxon>
    </lineage>
</organism>
<dbReference type="Gene3D" id="3.40.50.300">
    <property type="entry name" value="P-loop containing nucleotide triphosphate hydrolases"/>
    <property type="match status" value="1"/>
</dbReference>
<dbReference type="Proteomes" id="UP000011863">
    <property type="component" value="Chromosome"/>
</dbReference>
<keyword evidence="7" id="KW-0547">Nucleotide-binding</keyword>
<evidence type="ECO:0000256" key="3">
    <source>
        <dbReference type="ARBA" id="ARBA00019010"/>
    </source>
</evidence>